<dbReference type="SUPFAM" id="SSF53448">
    <property type="entry name" value="Nucleotide-diphospho-sugar transferases"/>
    <property type="match status" value="1"/>
</dbReference>
<proteinExistence type="predicted"/>
<sequence length="275" mass="31726">MGVNMKLEVLVSTMNRSDLDFLDNMNLTTDALVMNQAERESIESVVHNGIRTLFITSKERGLSNSRNRLIEHATGDICIFADDDVQYFEDYENTILNAHKQHPDFDIITFKMVTLGHVRTKKYMKKKCKIGLLRSMKITSPEVSFKLERVKGTGIKFDSLFGAGARYQAGEENIFLKQCIKKGLKVLYIPIPILKIEDSESTWFKGYDEKYLHNRGAIFGALFNKLAIPIILQFAIRKYKLFKNISFLMILTHMYCGLREYKNLTKNGNQYLHNS</sequence>
<dbReference type="CDD" id="cd00761">
    <property type="entry name" value="Glyco_tranf_GTA_type"/>
    <property type="match status" value="1"/>
</dbReference>
<name>A0A4U0FDF8_9BACL</name>
<organism evidence="2 3">
    <name type="scientific">Cohnella pontilimi</name>
    <dbReference type="NCBI Taxonomy" id="2564100"/>
    <lineage>
        <taxon>Bacteria</taxon>
        <taxon>Bacillati</taxon>
        <taxon>Bacillota</taxon>
        <taxon>Bacilli</taxon>
        <taxon>Bacillales</taxon>
        <taxon>Paenibacillaceae</taxon>
        <taxon>Cohnella</taxon>
    </lineage>
</organism>
<keyword evidence="2" id="KW-0808">Transferase</keyword>
<dbReference type="InterPro" id="IPR029044">
    <property type="entry name" value="Nucleotide-diphossugar_trans"/>
</dbReference>
<dbReference type="Gene3D" id="3.90.550.10">
    <property type="entry name" value="Spore Coat Polysaccharide Biosynthesis Protein SpsA, Chain A"/>
    <property type="match status" value="1"/>
</dbReference>
<gene>
    <name evidence="2" type="ORF">E5161_07915</name>
</gene>
<feature type="domain" description="Glycosyltransferase 2-like" evidence="1">
    <location>
        <begin position="41"/>
        <end position="120"/>
    </location>
</feature>
<dbReference type="OrthoDB" id="9778406at2"/>
<reference evidence="2 3" key="1">
    <citation type="submission" date="2019-04" db="EMBL/GenBank/DDBJ databases">
        <title>Cohnella sp. nov., isolated from soil.</title>
        <authorList>
            <person name="Kim W."/>
        </authorList>
    </citation>
    <scope>NUCLEOTIDE SEQUENCE [LARGE SCALE GENOMIC DNA]</scope>
    <source>
        <strain evidence="2 3">CAU 1483</strain>
    </source>
</reference>
<dbReference type="InterPro" id="IPR001173">
    <property type="entry name" value="Glyco_trans_2-like"/>
</dbReference>
<evidence type="ECO:0000313" key="3">
    <source>
        <dbReference type="Proteomes" id="UP000309673"/>
    </source>
</evidence>
<evidence type="ECO:0000313" key="2">
    <source>
        <dbReference type="EMBL" id="TJY42758.1"/>
    </source>
</evidence>
<evidence type="ECO:0000259" key="1">
    <source>
        <dbReference type="Pfam" id="PF00535"/>
    </source>
</evidence>
<comment type="caution">
    <text evidence="2">The sequence shown here is derived from an EMBL/GenBank/DDBJ whole genome shotgun (WGS) entry which is preliminary data.</text>
</comment>
<dbReference type="Pfam" id="PF00535">
    <property type="entry name" value="Glycos_transf_2"/>
    <property type="match status" value="1"/>
</dbReference>
<protein>
    <submittedName>
        <fullName evidence="2">Glycosyltransferase family 2 protein</fullName>
    </submittedName>
</protein>
<accession>A0A4U0FDF8</accession>
<dbReference type="AlphaFoldDB" id="A0A4U0FDF8"/>
<dbReference type="GO" id="GO:0016740">
    <property type="term" value="F:transferase activity"/>
    <property type="evidence" value="ECO:0007669"/>
    <property type="project" value="UniProtKB-KW"/>
</dbReference>
<keyword evidence="3" id="KW-1185">Reference proteome</keyword>
<dbReference type="Proteomes" id="UP000309673">
    <property type="component" value="Unassembled WGS sequence"/>
</dbReference>
<dbReference type="EMBL" id="SUPK01000003">
    <property type="protein sequence ID" value="TJY42758.1"/>
    <property type="molecule type" value="Genomic_DNA"/>
</dbReference>